<protein>
    <recommendedName>
        <fullName evidence="3">Transposase</fullName>
    </recommendedName>
</protein>
<evidence type="ECO:0000313" key="2">
    <source>
        <dbReference type="Proteomes" id="UP001628192"/>
    </source>
</evidence>
<accession>A0ABQ0EAA2</accession>
<dbReference type="Proteomes" id="UP001628192">
    <property type="component" value="Unassembled WGS sequence"/>
</dbReference>
<evidence type="ECO:0000313" key="1">
    <source>
        <dbReference type="EMBL" id="GAB1254497.1"/>
    </source>
</evidence>
<sequence>MAIRYRQGRASPWQCYWNNPFTGKRESESFVTQPEAEKHDSLIKHRLRFERESRGFNLKVQHLLFGR</sequence>
<name>A0ABQ0EAA2_9BACT</name>
<keyword evidence="2" id="KW-1185">Reference proteome</keyword>
<organism evidence="1 2">
    <name type="scientific">Desulfovibrio falkowii</name>
    <dbReference type="NCBI Taxonomy" id="3136602"/>
    <lineage>
        <taxon>Bacteria</taxon>
        <taxon>Pseudomonadati</taxon>
        <taxon>Thermodesulfobacteriota</taxon>
        <taxon>Desulfovibrionia</taxon>
        <taxon>Desulfovibrionales</taxon>
        <taxon>Desulfovibrionaceae</taxon>
        <taxon>Desulfovibrio</taxon>
    </lineage>
</organism>
<dbReference type="EMBL" id="BAAFSG010000001">
    <property type="protein sequence ID" value="GAB1254497.1"/>
    <property type="molecule type" value="Genomic_DNA"/>
</dbReference>
<reference evidence="1 2" key="1">
    <citation type="journal article" date="2025" name="Int. J. Syst. Evol. Microbiol.">
        <title>Desulfovibrio falkowii sp. nov., Porphyromonas miyakawae sp. nov., Mediterraneibacter flintii sp. nov. and Owariibacterium komagatae gen. nov., sp. nov., isolated from human faeces.</title>
        <authorList>
            <person name="Hamaguchi T."/>
            <person name="Ohara M."/>
            <person name="Hisatomi A."/>
            <person name="Sekiguchi K."/>
            <person name="Takeda J.I."/>
            <person name="Ueyama J."/>
            <person name="Ito M."/>
            <person name="Nishiwaki H."/>
            <person name="Ogi T."/>
            <person name="Hirayama M."/>
            <person name="Ohkuma M."/>
            <person name="Sakamoto M."/>
            <person name="Ohno K."/>
        </authorList>
    </citation>
    <scope>NUCLEOTIDE SEQUENCE [LARGE SCALE GENOMIC DNA]</scope>
    <source>
        <strain evidence="1 2">13CB8C</strain>
    </source>
</reference>
<comment type="caution">
    <text evidence="1">The sequence shown here is derived from an EMBL/GenBank/DDBJ whole genome shotgun (WGS) entry which is preliminary data.</text>
</comment>
<gene>
    <name evidence="1" type="ORF">Defa_19840</name>
</gene>
<proteinExistence type="predicted"/>
<evidence type="ECO:0008006" key="3">
    <source>
        <dbReference type="Google" id="ProtNLM"/>
    </source>
</evidence>